<comment type="caution">
    <text evidence="2">The sequence shown here is derived from an EMBL/GenBank/DDBJ whole genome shotgun (WGS) entry which is preliminary data.</text>
</comment>
<evidence type="ECO:0000313" key="3">
    <source>
        <dbReference type="Proteomes" id="UP001595798"/>
    </source>
</evidence>
<name>A0ABV8QKZ6_9GAMM</name>
<sequence length="514" mass="55587">MQTKPTQEEQLEGIAFPRDEASGHRSTSEASRTILAAAASGVSSKAADAIRQTRNWRKGYVDHFHRLVELGLGSPEAAVAIARAGLSATRGSFVFHGDDGDLAIDDAMAQPQDELKTLTIDGRSTEGPAPWTVPLNGEQLSGDRLRVQLERWVFRGVMEPSAADALHRCLDNPDWFDLSDRTFTLLGAASEAGPLGWLARWRARLVAVDVPAAGPWNRILQAVREGNGVLYAPIAGGSSLSGGDLLNGWKEGLGANLLTQTPAIARWLASFETSLDIGCLAYLHGEKHTRVSVAMDTIADALQQADPNTSIAYMATPTDSFAVPEAVAKRVMTAWRERSLLAKATQWPMGSHAFAPGITRLYECSNGKRYGIVDSTITQQGPNYALAKRLQQWRATVARADGRNAVMNIAPSTTTRSVVSNPALEAGFAGADLFNVEVFAPETTNALMAALRVHELRNETSASRAGNTLDHPYELFMDNAIHGGLWSVPYLPRTVLPFAAAAGFVRQRLPRRKK</sequence>
<dbReference type="EMBL" id="JBHSDI010000055">
    <property type="protein sequence ID" value="MFC4260321.1"/>
    <property type="molecule type" value="Genomic_DNA"/>
</dbReference>
<dbReference type="RefSeq" id="WP_379888730.1">
    <property type="nucleotide sequence ID" value="NZ_JBHSDI010000055.1"/>
</dbReference>
<reference evidence="3" key="1">
    <citation type="journal article" date="2019" name="Int. J. Syst. Evol. Microbiol.">
        <title>The Global Catalogue of Microorganisms (GCM) 10K type strain sequencing project: providing services to taxonomists for standard genome sequencing and annotation.</title>
        <authorList>
            <consortium name="The Broad Institute Genomics Platform"/>
            <consortium name="The Broad Institute Genome Sequencing Center for Infectious Disease"/>
            <person name="Wu L."/>
            <person name="Ma J."/>
        </authorList>
    </citation>
    <scope>NUCLEOTIDE SEQUENCE [LARGE SCALE GENOMIC DNA]</scope>
    <source>
        <strain evidence="3">CECT 7297</strain>
    </source>
</reference>
<evidence type="ECO:0000313" key="2">
    <source>
        <dbReference type="EMBL" id="MFC4260321.1"/>
    </source>
</evidence>
<dbReference type="Proteomes" id="UP001595798">
    <property type="component" value="Unassembled WGS sequence"/>
</dbReference>
<proteinExistence type="predicted"/>
<keyword evidence="3" id="KW-1185">Reference proteome</keyword>
<protein>
    <submittedName>
        <fullName evidence="2">Uncharacterized protein</fullName>
    </submittedName>
</protein>
<accession>A0ABV8QKZ6</accession>
<organism evidence="2 3">
    <name type="scientific">Marinobacter lacisalsi</name>
    <dbReference type="NCBI Taxonomy" id="475979"/>
    <lineage>
        <taxon>Bacteria</taxon>
        <taxon>Pseudomonadati</taxon>
        <taxon>Pseudomonadota</taxon>
        <taxon>Gammaproteobacteria</taxon>
        <taxon>Pseudomonadales</taxon>
        <taxon>Marinobacteraceae</taxon>
        <taxon>Marinobacter</taxon>
    </lineage>
</organism>
<evidence type="ECO:0000256" key="1">
    <source>
        <dbReference type="SAM" id="MobiDB-lite"/>
    </source>
</evidence>
<gene>
    <name evidence="2" type="ORF">ACFOZ5_14980</name>
</gene>
<feature type="region of interest" description="Disordered" evidence="1">
    <location>
        <begin position="1"/>
        <end position="30"/>
    </location>
</feature>
<feature type="compositionally biased region" description="Basic and acidic residues" evidence="1">
    <location>
        <begin position="17"/>
        <end position="27"/>
    </location>
</feature>